<gene>
    <name evidence="2" type="ORF">FNJ87_19905</name>
</gene>
<evidence type="ECO:0000256" key="1">
    <source>
        <dbReference type="SAM" id="MobiDB-lite"/>
    </source>
</evidence>
<protein>
    <submittedName>
        <fullName evidence="2">Gliding motility-associated C-terminal domain-containing protein</fullName>
    </submittedName>
</protein>
<comment type="caution">
    <text evidence="2">The sequence shown here is derived from an EMBL/GenBank/DDBJ whole genome shotgun (WGS) entry which is preliminary data.</text>
</comment>
<name>A0ABS0AAR0_9FLAO</name>
<dbReference type="InterPro" id="IPR028974">
    <property type="entry name" value="TSP_type-3_rpt"/>
</dbReference>
<proteinExistence type="predicted"/>
<evidence type="ECO:0000313" key="2">
    <source>
        <dbReference type="EMBL" id="MBF4986473.1"/>
    </source>
</evidence>
<feature type="compositionally biased region" description="Acidic residues" evidence="1">
    <location>
        <begin position="25"/>
        <end position="41"/>
    </location>
</feature>
<keyword evidence="3" id="KW-1185">Reference proteome</keyword>
<sequence length="202" mass="21997">DQAWLDADCDMDNVSNGDELGQGDTDGDGIPDVFDIDDDGDGVATIYEDYDGDNDPTNQDSDGDGIPDYLDTDDDGDGLATADEGANPDGDLNPNTGNTSDIDNDGIPDYLDQDARRVIVWNAVTPDGDGQNDFFFIQGIENFENTVSIFNRWGIEVFNADNYDNSSKRFEGISDGRTTVGQGDKLPTGTYYYVIEYIDDFG</sequence>
<feature type="compositionally biased region" description="Acidic residues" evidence="1">
    <location>
        <begin position="61"/>
        <end position="77"/>
    </location>
</feature>
<organism evidence="2 3">
    <name type="scientific">Nonlabens mediterrranea</name>
    <dbReference type="NCBI Taxonomy" id="1419947"/>
    <lineage>
        <taxon>Bacteria</taxon>
        <taxon>Pseudomonadati</taxon>
        <taxon>Bacteroidota</taxon>
        <taxon>Flavobacteriia</taxon>
        <taxon>Flavobacteriales</taxon>
        <taxon>Flavobacteriaceae</taxon>
        <taxon>Nonlabens</taxon>
    </lineage>
</organism>
<dbReference type="Gene3D" id="4.10.1080.10">
    <property type="entry name" value="TSP type-3 repeat"/>
    <property type="match status" value="1"/>
</dbReference>
<feature type="region of interest" description="Disordered" evidence="1">
    <location>
        <begin position="1"/>
        <end position="106"/>
    </location>
</feature>
<dbReference type="Pfam" id="PF13585">
    <property type="entry name" value="CHU_C"/>
    <property type="match status" value="1"/>
</dbReference>
<feature type="non-terminal residue" evidence="2">
    <location>
        <position position="202"/>
    </location>
</feature>
<evidence type="ECO:0000313" key="3">
    <source>
        <dbReference type="Proteomes" id="UP001194729"/>
    </source>
</evidence>
<dbReference type="Proteomes" id="UP001194729">
    <property type="component" value="Unassembled WGS sequence"/>
</dbReference>
<accession>A0ABS0AAR0</accession>
<dbReference type="EMBL" id="JADKYU010001234">
    <property type="protein sequence ID" value="MBF4986473.1"/>
    <property type="molecule type" value="Genomic_DNA"/>
</dbReference>
<feature type="non-terminal residue" evidence="2">
    <location>
        <position position="1"/>
    </location>
</feature>
<reference evidence="2 3" key="1">
    <citation type="submission" date="2020-11" db="EMBL/GenBank/DDBJ databases">
        <title>P. mediterranea TC4 genome.</title>
        <authorList>
            <person name="Molmeret M."/>
        </authorList>
    </citation>
    <scope>NUCLEOTIDE SEQUENCE [LARGE SCALE GENOMIC DNA]</scope>
    <source>
        <strain evidence="2 3">TC4</strain>
    </source>
</reference>